<dbReference type="AlphaFoldDB" id="A0A399ESU7"/>
<organism evidence="1 2">
    <name type="scientific">Calidithermus roseus</name>
    <dbReference type="NCBI Taxonomy" id="1644118"/>
    <lineage>
        <taxon>Bacteria</taxon>
        <taxon>Thermotogati</taxon>
        <taxon>Deinococcota</taxon>
        <taxon>Deinococci</taxon>
        <taxon>Thermales</taxon>
        <taxon>Thermaceae</taxon>
        <taxon>Calidithermus</taxon>
    </lineage>
</organism>
<dbReference type="RefSeq" id="WP_119277700.1">
    <property type="nucleotide sequence ID" value="NZ_QWLA01000033.1"/>
</dbReference>
<reference evidence="1 2" key="1">
    <citation type="submission" date="2018-08" db="EMBL/GenBank/DDBJ databases">
        <title>Meiothermus roseus NBRC 110900 genome sequencing project.</title>
        <authorList>
            <person name="Da Costa M.S."/>
            <person name="Albuquerque L."/>
            <person name="Raposo P."/>
            <person name="Froufe H.J.C."/>
            <person name="Barroso C.S."/>
            <person name="Egas C."/>
        </authorList>
    </citation>
    <scope>NUCLEOTIDE SEQUENCE [LARGE SCALE GENOMIC DNA]</scope>
    <source>
        <strain evidence="1 2">NBRC 110900</strain>
    </source>
</reference>
<dbReference type="EMBL" id="QWLA01000033">
    <property type="protein sequence ID" value="RIH86119.1"/>
    <property type="molecule type" value="Genomic_DNA"/>
</dbReference>
<accession>A0A399ESU7</accession>
<keyword evidence="2" id="KW-1185">Reference proteome</keyword>
<evidence type="ECO:0000313" key="1">
    <source>
        <dbReference type="EMBL" id="RIH86119.1"/>
    </source>
</evidence>
<dbReference type="OrthoDB" id="9905147at2"/>
<name>A0A399ESU7_9DEIN</name>
<dbReference type="Proteomes" id="UP000265341">
    <property type="component" value="Unassembled WGS sequence"/>
</dbReference>
<gene>
    <name evidence="1" type="ORF">Mrose_01893</name>
</gene>
<protein>
    <submittedName>
        <fullName evidence="1">Uncharacterized protein</fullName>
    </submittedName>
</protein>
<proteinExistence type="predicted"/>
<evidence type="ECO:0000313" key="2">
    <source>
        <dbReference type="Proteomes" id="UP000265341"/>
    </source>
</evidence>
<comment type="caution">
    <text evidence="1">The sequence shown here is derived from an EMBL/GenBank/DDBJ whole genome shotgun (WGS) entry which is preliminary data.</text>
</comment>
<sequence length="127" mass="14766">MSRRELLALTLDKLGFLDAVLYENMAYNLLLEKVEELARKYDSYVKFKKEAQKLLSSSEPVFPTPALEAMAEELRVSEEVPNFLFVAKSKWREAKEKGIAIPEPIKRRVENQLGVVWESWHPDRKAE</sequence>